<keyword evidence="3" id="KW-1185">Reference proteome</keyword>
<sequence length="191" mass="21120">GPSSAPGIPRGHGTSGCDRPQQSPSDRRPGFKVIPELFAEVLQYARDPDGYILLPDVVERAEAVEQLRLHLAFFTGRPTEMPFTLSSEIAHLRAIVNKCVTFSTVNYTCRHRSVPSTLIPDPDNMTVQGFIPFLEWIIRRTGPSELPGAAFITDNDAPDPDLLSACYRSLLSDPNSVPREFLEALFELVKA</sequence>
<comment type="caution">
    <text evidence="2">The sequence shown here is derived from an EMBL/GenBank/DDBJ whole genome shotgun (WGS) entry which is preliminary data.</text>
</comment>
<gene>
    <name evidence="2" type="ORF">CEUSTIGMA_g13607.t1</name>
</gene>
<proteinExistence type="predicted"/>
<reference evidence="2 3" key="1">
    <citation type="submission" date="2017-08" db="EMBL/GenBank/DDBJ databases">
        <title>Acidophilic green algal genome provides insights into adaptation to an acidic environment.</title>
        <authorList>
            <person name="Hirooka S."/>
            <person name="Hirose Y."/>
            <person name="Kanesaki Y."/>
            <person name="Higuchi S."/>
            <person name="Fujiwara T."/>
            <person name="Onuma R."/>
            <person name="Era A."/>
            <person name="Ohbayashi R."/>
            <person name="Uzuka A."/>
            <person name="Nozaki H."/>
            <person name="Yoshikawa H."/>
            <person name="Miyagishima S.Y."/>
        </authorList>
    </citation>
    <scope>NUCLEOTIDE SEQUENCE [LARGE SCALE GENOMIC DNA]</scope>
    <source>
        <strain evidence="2 3">NIES-2499</strain>
    </source>
</reference>
<accession>A0A250XSZ8</accession>
<evidence type="ECO:0000256" key="1">
    <source>
        <dbReference type="SAM" id="MobiDB-lite"/>
    </source>
</evidence>
<name>A0A250XSZ8_9CHLO</name>
<protein>
    <submittedName>
        <fullName evidence="2">Uncharacterized protein</fullName>
    </submittedName>
</protein>
<evidence type="ECO:0000313" key="3">
    <source>
        <dbReference type="Proteomes" id="UP000232323"/>
    </source>
</evidence>
<feature type="non-terminal residue" evidence="2">
    <location>
        <position position="1"/>
    </location>
</feature>
<dbReference type="AlphaFoldDB" id="A0A250XSZ8"/>
<feature type="region of interest" description="Disordered" evidence="1">
    <location>
        <begin position="1"/>
        <end position="29"/>
    </location>
</feature>
<dbReference type="Proteomes" id="UP000232323">
    <property type="component" value="Unassembled WGS sequence"/>
</dbReference>
<dbReference type="EMBL" id="BEGY01000241">
    <property type="protein sequence ID" value="GAX86194.1"/>
    <property type="molecule type" value="Genomic_DNA"/>
</dbReference>
<evidence type="ECO:0000313" key="2">
    <source>
        <dbReference type="EMBL" id="GAX86194.1"/>
    </source>
</evidence>
<organism evidence="2 3">
    <name type="scientific">Chlamydomonas eustigma</name>
    <dbReference type="NCBI Taxonomy" id="1157962"/>
    <lineage>
        <taxon>Eukaryota</taxon>
        <taxon>Viridiplantae</taxon>
        <taxon>Chlorophyta</taxon>
        <taxon>core chlorophytes</taxon>
        <taxon>Chlorophyceae</taxon>
        <taxon>CS clade</taxon>
        <taxon>Chlamydomonadales</taxon>
        <taxon>Chlamydomonadaceae</taxon>
        <taxon>Chlamydomonas</taxon>
    </lineage>
</organism>